<dbReference type="Gene3D" id="2.130.10.30">
    <property type="entry name" value="Regulator of chromosome condensation 1/beta-lactamase-inhibitor protein II"/>
    <property type="match status" value="1"/>
</dbReference>
<dbReference type="InterPro" id="IPR009091">
    <property type="entry name" value="RCC1/BLIP-II"/>
</dbReference>
<protein>
    <submittedName>
        <fullName evidence="1">Regulator of chromosome condensation 1/beta-lactamase-inhibitor protein II</fullName>
    </submittedName>
</protein>
<proteinExistence type="predicted"/>
<dbReference type="Gramene" id="KVH87984">
    <property type="protein sequence ID" value="KVH87984"/>
    <property type="gene ID" value="Ccrd_024637"/>
</dbReference>
<name>A0A118JRQ7_CYNCS</name>
<dbReference type="AlphaFoldDB" id="A0A118JRQ7"/>
<sequence length="89" mass="10037">MWLLITQISGGWRHTMALTSDGKLFGWGWNKVGFSGNAKVWIGVGCSELWVGMGRWASATIRIIAFLCKSNFQMSRHIIFPCDVAFFHV</sequence>
<dbReference type="Proteomes" id="UP000243975">
    <property type="component" value="Unassembled WGS sequence"/>
</dbReference>
<dbReference type="PROSITE" id="PS00626">
    <property type="entry name" value="RCC1_2"/>
    <property type="match status" value="1"/>
</dbReference>
<reference evidence="1 2" key="1">
    <citation type="journal article" date="2016" name="Sci. Rep.">
        <title>The genome sequence of the outbreeding globe artichoke constructed de novo incorporating a phase-aware low-pass sequencing strategy of F1 progeny.</title>
        <authorList>
            <person name="Scaglione D."/>
            <person name="Reyes-Chin-Wo S."/>
            <person name="Acquadro A."/>
            <person name="Froenicke L."/>
            <person name="Portis E."/>
            <person name="Beitel C."/>
            <person name="Tirone M."/>
            <person name="Mauro R."/>
            <person name="Lo Monaco A."/>
            <person name="Mauromicale G."/>
            <person name="Faccioli P."/>
            <person name="Cattivelli L."/>
            <person name="Rieseberg L."/>
            <person name="Michelmore R."/>
            <person name="Lanteri S."/>
        </authorList>
    </citation>
    <scope>NUCLEOTIDE SEQUENCE [LARGE SCALE GENOMIC DNA]</scope>
    <source>
        <strain evidence="1">2C</strain>
    </source>
</reference>
<dbReference type="InterPro" id="IPR000408">
    <property type="entry name" value="Reg_chr_condens"/>
</dbReference>
<dbReference type="Pfam" id="PF13540">
    <property type="entry name" value="RCC1_2"/>
    <property type="match status" value="1"/>
</dbReference>
<dbReference type="EMBL" id="LEKV01005657">
    <property type="protein sequence ID" value="KVH87984.1"/>
    <property type="molecule type" value="Genomic_DNA"/>
</dbReference>
<dbReference type="STRING" id="59895.A0A118JRQ7"/>
<accession>A0A118JRQ7</accession>
<keyword evidence="2" id="KW-1185">Reference proteome</keyword>
<comment type="caution">
    <text evidence="1">The sequence shown here is derived from an EMBL/GenBank/DDBJ whole genome shotgun (WGS) entry which is preliminary data.</text>
</comment>
<gene>
    <name evidence="1" type="ORF">Ccrd_024637</name>
</gene>
<dbReference type="SUPFAM" id="SSF50985">
    <property type="entry name" value="RCC1/BLIP-II"/>
    <property type="match status" value="1"/>
</dbReference>
<evidence type="ECO:0000313" key="2">
    <source>
        <dbReference type="Proteomes" id="UP000243975"/>
    </source>
</evidence>
<evidence type="ECO:0000313" key="1">
    <source>
        <dbReference type="EMBL" id="KVH87984.1"/>
    </source>
</evidence>
<organism evidence="1 2">
    <name type="scientific">Cynara cardunculus var. scolymus</name>
    <name type="common">Globe artichoke</name>
    <name type="synonym">Cynara scolymus</name>
    <dbReference type="NCBI Taxonomy" id="59895"/>
    <lineage>
        <taxon>Eukaryota</taxon>
        <taxon>Viridiplantae</taxon>
        <taxon>Streptophyta</taxon>
        <taxon>Embryophyta</taxon>
        <taxon>Tracheophyta</taxon>
        <taxon>Spermatophyta</taxon>
        <taxon>Magnoliopsida</taxon>
        <taxon>eudicotyledons</taxon>
        <taxon>Gunneridae</taxon>
        <taxon>Pentapetalae</taxon>
        <taxon>asterids</taxon>
        <taxon>campanulids</taxon>
        <taxon>Asterales</taxon>
        <taxon>Asteraceae</taxon>
        <taxon>Carduoideae</taxon>
        <taxon>Cardueae</taxon>
        <taxon>Carduinae</taxon>
        <taxon>Cynara</taxon>
    </lineage>
</organism>